<gene>
    <name evidence="4" type="ORF">QBC46DRAFT_318066</name>
</gene>
<dbReference type="Pfam" id="PF23395">
    <property type="entry name" value="SAM_6"/>
    <property type="match status" value="1"/>
</dbReference>
<dbReference type="AlphaFoldDB" id="A0AAN6N6C9"/>
<evidence type="ECO:0000313" key="5">
    <source>
        <dbReference type="Proteomes" id="UP001303473"/>
    </source>
</evidence>
<comment type="caution">
    <text evidence="4">The sequence shown here is derived from an EMBL/GenBank/DDBJ whole genome shotgun (WGS) entry which is preliminary data.</text>
</comment>
<feature type="domain" description="SAM-like" evidence="3">
    <location>
        <begin position="876"/>
        <end position="953"/>
    </location>
</feature>
<evidence type="ECO:0000313" key="4">
    <source>
        <dbReference type="EMBL" id="KAK3938202.1"/>
    </source>
</evidence>
<dbReference type="InterPro" id="IPR057559">
    <property type="entry name" value="SAM_6"/>
</dbReference>
<keyword evidence="5" id="KW-1185">Reference proteome</keyword>
<feature type="compositionally biased region" description="Polar residues" evidence="1">
    <location>
        <begin position="37"/>
        <end position="58"/>
    </location>
</feature>
<dbReference type="EMBL" id="MU853834">
    <property type="protein sequence ID" value="KAK3938202.1"/>
    <property type="molecule type" value="Genomic_DNA"/>
</dbReference>
<dbReference type="Pfam" id="PF23394">
    <property type="entry name" value="DUF7102"/>
    <property type="match status" value="1"/>
</dbReference>
<dbReference type="InterPro" id="IPR055528">
    <property type="entry name" value="DUF7102"/>
</dbReference>
<dbReference type="Proteomes" id="UP001303473">
    <property type="component" value="Unassembled WGS sequence"/>
</dbReference>
<sequence length="1007" mass="111266">MRTSGIAFTGRVTPAASEELLSDASSSTALDCLRSSSTVDFSTNRHSSTSTDITSAHPSSDAACDDRVTSTDTIPALASSDDFHIEARTPHPSTDDQDTIDPAELPRQPLDPFIAKTLTPTEPGQLYENARLQEYIFTPIPPPEKPEIPRPALQVLSQACKQLKHEEVRDLMTELCFSMVQRTKKLKFEPPILRSDHETDCRELARKVKAFRKPQVEDHRLPLHPTESEKGEGLEFPDADKKRAKEWEESAGRETLEVTREAVTCLAGAIKGFKAEWTDEDQRLFIQGLPTYTGRQSSVTPPLSPVAIGEGEEEEELLLPWELADLQHEEDDGGDVLEEDISAQEQVDASPSPYFDDNDDGIDLSRIGGNAQLPSPYLPLVELPSIEPAEPFGALDETSLVCLVDANNTEVRWEEFVVEDEIATDIPASDETLPSSRIFENTLRLPVPVVSGLEPDWAKCRANSAGMFEWVQENTNVAWQGPKWSNNKEVEQKMWWLPLTQRLQKIHVDETIEVESGVSNYLESVLKRTEDSEVPDNGDYIQRTTDLAILNAWNGEEDMIAVDGEVLTANPPPQPQAAQPPPEHAMPFLKKRKLHDIYAWQSTVVQGPQNQSNSMESEYLPSTDILTDLMQDITETSLQADHSMEMRSPKRLKLTLPKAPPRSMFPGAGSIDEEAARSMPPPPRPVPAIAPTFNPPASLRKLIVSAAMSGSVIDHLEKLLPESQHIRRDYDAYNTATWSSGSVGRTVVRSPLADEADITVSPATGILLTSMIKLRQKPLPGTISASDFRTMVEKVAARYERLIIIASEGRRGSEMMNMLSPSDAMVLAEFQGFAAGLESDVQVFYAGGGDETLAKWAAWAICRHAQEGLLVENLLLENETYWELFLRHAGLNVYAAQVILGMLKDPSEGARQAVVEPRHGLPQFLSMTSDERVAMFGSLLGGRRVLDRVSQVLDAPFTPFTREARAAGPAPNRGGESRSVRSRAGGVGGRESVADLQRRVSLWTQRT</sequence>
<proteinExistence type="predicted"/>
<evidence type="ECO:0000256" key="1">
    <source>
        <dbReference type="SAM" id="MobiDB-lite"/>
    </source>
</evidence>
<feature type="domain" description="DUF7102" evidence="2">
    <location>
        <begin position="701"/>
        <end position="866"/>
    </location>
</feature>
<organism evidence="4 5">
    <name type="scientific">Diplogelasinospora grovesii</name>
    <dbReference type="NCBI Taxonomy" id="303347"/>
    <lineage>
        <taxon>Eukaryota</taxon>
        <taxon>Fungi</taxon>
        <taxon>Dikarya</taxon>
        <taxon>Ascomycota</taxon>
        <taxon>Pezizomycotina</taxon>
        <taxon>Sordariomycetes</taxon>
        <taxon>Sordariomycetidae</taxon>
        <taxon>Sordariales</taxon>
        <taxon>Diplogelasinosporaceae</taxon>
        <taxon>Diplogelasinospora</taxon>
    </lineage>
</organism>
<protein>
    <submittedName>
        <fullName evidence="4">Uncharacterized protein</fullName>
    </submittedName>
</protein>
<evidence type="ECO:0000259" key="3">
    <source>
        <dbReference type="Pfam" id="PF23395"/>
    </source>
</evidence>
<feature type="region of interest" description="Disordered" evidence="1">
    <location>
        <begin position="37"/>
        <end position="107"/>
    </location>
</feature>
<name>A0AAN6N6C9_9PEZI</name>
<feature type="region of interest" description="Disordered" evidence="1">
    <location>
        <begin position="963"/>
        <end position="992"/>
    </location>
</feature>
<reference evidence="5" key="1">
    <citation type="journal article" date="2023" name="Mol. Phylogenet. Evol.">
        <title>Genome-scale phylogeny and comparative genomics of the fungal order Sordariales.</title>
        <authorList>
            <person name="Hensen N."/>
            <person name="Bonometti L."/>
            <person name="Westerberg I."/>
            <person name="Brannstrom I.O."/>
            <person name="Guillou S."/>
            <person name="Cros-Aarteil S."/>
            <person name="Calhoun S."/>
            <person name="Haridas S."/>
            <person name="Kuo A."/>
            <person name="Mondo S."/>
            <person name="Pangilinan J."/>
            <person name="Riley R."/>
            <person name="LaButti K."/>
            <person name="Andreopoulos B."/>
            <person name="Lipzen A."/>
            <person name="Chen C."/>
            <person name="Yan M."/>
            <person name="Daum C."/>
            <person name="Ng V."/>
            <person name="Clum A."/>
            <person name="Steindorff A."/>
            <person name="Ohm R.A."/>
            <person name="Martin F."/>
            <person name="Silar P."/>
            <person name="Natvig D.O."/>
            <person name="Lalanne C."/>
            <person name="Gautier V."/>
            <person name="Ament-Velasquez S.L."/>
            <person name="Kruys A."/>
            <person name="Hutchinson M.I."/>
            <person name="Powell A.J."/>
            <person name="Barry K."/>
            <person name="Miller A.N."/>
            <person name="Grigoriev I.V."/>
            <person name="Debuchy R."/>
            <person name="Gladieux P."/>
            <person name="Hiltunen Thoren M."/>
            <person name="Johannesson H."/>
        </authorList>
    </citation>
    <scope>NUCLEOTIDE SEQUENCE [LARGE SCALE GENOMIC DNA]</scope>
    <source>
        <strain evidence="5">CBS 340.73</strain>
    </source>
</reference>
<evidence type="ECO:0000259" key="2">
    <source>
        <dbReference type="Pfam" id="PF23394"/>
    </source>
</evidence>
<accession>A0AAN6N6C9</accession>